<keyword evidence="3" id="KW-0732">Signal</keyword>
<dbReference type="Pfam" id="PF00326">
    <property type="entry name" value="Peptidase_S9"/>
    <property type="match status" value="1"/>
</dbReference>
<keyword evidence="1" id="KW-0378">Hydrolase</keyword>
<dbReference type="InterPro" id="IPR001375">
    <property type="entry name" value="Peptidase_S9_cat"/>
</dbReference>
<feature type="compositionally biased region" description="Low complexity" evidence="2">
    <location>
        <begin position="28"/>
        <end position="77"/>
    </location>
</feature>
<name>A0A7W3LI23_ACTNM</name>
<comment type="caution">
    <text evidence="6">The sequence shown here is derived from an EMBL/GenBank/DDBJ whole genome shotgun (WGS) entry which is preliminary data.</text>
</comment>
<gene>
    <name evidence="6" type="ORF">HNR61_000035</name>
</gene>
<dbReference type="GO" id="GO:0006508">
    <property type="term" value="P:proteolysis"/>
    <property type="evidence" value="ECO:0007669"/>
    <property type="project" value="InterPro"/>
</dbReference>
<accession>A0A7W3LI23</accession>
<dbReference type="InterPro" id="IPR029058">
    <property type="entry name" value="AB_hydrolase_fold"/>
</dbReference>
<dbReference type="InterPro" id="IPR050300">
    <property type="entry name" value="GDXG_lipolytic_enzyme"/>
</dbReference>
<organism evidence="6 7">
    <name type="scientific">Actinomadura namibiensis</name>
    <dbReference type="NCBI Taxonomy" id="182080"/>
    <lineage>
        <taxon>Bacteria</taxon>
        <taxon>Bacillati</taxon>
        <taxon>Actinomycetota</taxon>
        <taxon>Actinomycetes</taxon>
        <taxon>Streptosporangiales</taxon>
        <taxon>Thermomonosporaceae</taxon>
        <taxon>Actinomadura</taxon>
    </lineage>
</organism>
<evidence type="ECO:0000259" key="5">
    <source>
        <dbReference type="Pfam" id="PF20434"/>
    </source>
</evidence>
<evidence type="ECO:0000313" key="7">
    <source>
        <dbReference type="Proteomes" id="UP000572680"/>
    </source>
</evidence>
<keyword evidence="7" id="KW-1185">Reference proteome</keyword>
<feature type="chain" id="PRO_5039171926" evidence="3">
    <location>
        <begin position="21"/>
        <end position="412"/>
    </location>
</feature>
<reference evidence="6 7" key="1">
    <citation type="submission" date="2020-08" db="EMBL/GenBank/DDBJ databases">
        <title>Genomic Encyclopedia of Type Strains, Phase IV (KMG-IV): sequencing the most valuable type-strain genomes for metagenomic binning, comparative biology and taxonomic classification.</title>
        <authorList>
            <person name="Goeker M."/>
        </authorList>
    </citation>
    <scope>NUCLEOTIDE SEQUENCE [LARGE SCALE GENOMIC DNA]</scope>
    <source>
        <strain evidence="6 7">DSM 44197</strain>
    </source>
</reference>
<proteinExistence type="predicted"/>
<dbReference type="RefSeq" id="WP_312897690.1">
    <property type="nucleotide sequence ID" value="NZ_BAAALP010000042.1"/>
</dbReference>
<dbReference type="Proteomes" id="UP000572680">
    <property type="component" value="Unassembled WGS sequence"/>
</dbReference>
<evidence type="ECO:0000313" key="6">
    <source>
        <dbReference type="EMBL" id="MBA8948437.1"/>
    </source>
</evidence>
<sequence>MRKVLLCGAAFAATCISAVAVPTGALATTTEPTPTPTGTVTVEPSPTVPSADPRPTGPTGAPSSPTPSPGDSGTPDAAPTPTPPSAGSGSVVSAQGVMVTPRPPRQATYAYGPGPRQRIDAYWRPVTAPKKQRAPKTGAEQRDRDGGPSATPSTTPSATPSTAPGDRRRDAPAPKARPAVLMLHGGYWLRGDKSSWKYFARRLTNQGFVVFAANYRLAETAEWPAQRNDAGNALAFVKKNAKRWNVDPERVVVLGSSAGGMLATQLGAYGEGGERVRGVIALSPVNTPYLAYQDGARPTASPAQRRLRGAVTELIRCAAGSTGRTADPSCWRRIEDADSASHASADDAPMLLMHSVGDFVPPAQSTALASALRAVNVPVTVRTIPGDAHGSSLLNDPNVYPTILSWLKARTR</sequence>
<evidence type="ECO:0000256" key="2">
    <source>
        <dbReference type="SAM" id="MobiDB-lite"/>
    </source>
</evidence>
<dbReference type="GO" id="GO:0008236">
    <property type="term" value="F:serine-type peptidase activity"/>
    <property type="evidence" value="ECO:0007669"/>
    <property type="project" value="InterPro"/>
</dbReference>
<feature type="domain" description="BD-FAE-like" evidence="5">
    <location>
        <begin position="175"/>
        <end position="269"/>
    </location>
</feature>
<feature type="domain" description="Peptidase S9 prolyl oligopeptidase catalytic" evidence="4">
    <location>
        <begin position="336"/>
        <end position="409"/>
    </location>
</feature>
<evidence type="ECO:0000256" key="1">
    <source>
        <dbReference type="ARBA" id="ARBA00022801"/>
    </source>
</evidence>
<feature type="compositionally biased region" description="Low complexity" evidence="2">
    <location>
        <begin position="148"/>
        <end position="164"/>
    </location>
</feature>
<dbReference type="Gene3D" id="3.40.50.1820">
    <property type="entry name" value="alpha/beta hydrolase"/>
    <property type="match status" value="1"/>
</dbReference>
<feature type="signal peptide" evidence="3">
    <location>
        <begin position="1"/>
        <end position="20"/>
    </location>
</feature>
<dbReference type="InterPro" id="IPR049492">
    <property type="entry name" value="BD-FAE-like_dom"/>
</dbReference>
<feature type="region of interest" description="Disordered" evidence="2">
    <location>
        <begin position="28"/>
        <end position="174"/>
    </location>
</feature>
<dbReference type="PANTHER" id="PTHR48081">
    <property type="entry name" value="AB HYDROLASE SUPERFAMILY PROTEIN C4A8.06C"/>
    <property type="match status" value="1"/>
</dbReference>
<dbReference type="Pfam" id="PF20434">
    <property type="entry name" value="BD-FAE"/>
    <property type="match status" value="1"/>
</dbReference>
<dbReference type="SUPFAM" id="SSF53474">
    <property type="entry name" value="alpha/beta-Hydrolases"/>
    <property type="match status" value="1"/>
</dbReference>
<evidence type="ECO:0000256" key="3">
    <source>
        <dbReference type="SAM" id="SignalP"/>
    </source>
</evidence>
<dbReference type="EMBL" id="JACJIA010000001">
    <property type="protein sequence ID" value="MBA8948437.1"/>
    <property type="molecule type" value="Genomic_DNA"/>
</dbReference>
<feature type="compositionally biased region" description="Low complexity" evidence="2">
    <location>
        <begin position="85"/>
        <end position="94"/>
    </location>
</feature>
<evidence type="ECO:0000259" key="4">
    <source>
        <dbReference type="Pfam" id="PF00326"/>
    </source>
</evidence>
<dbReference type="AlphaFoldDB" id="A0A7W3LI23"/>
<protein>
    <submittedName>
        <fullName evidence="6">Acetyl esterase/lipase</fullName>
    </submittedName>
</protein>